<dbReference type="eggNOG" id="ENOG503297S">
    <property type="taxonomic scope" value="Bacteria"/>
</dbReference>
<dbReference type="Pfam" id="PF18405">
    <property type="entry name" value="SLC25_like"/>
    <property type="match status" value="1"/>
</dbReference>
<evidence type="ECO:0008006" key="4">
    <source>
        <dbReference type="Google" id="ProtNLM"/>
    </source>
</evidence>
<dbReference type="Proteomes" id="UP000044071">
    <property type="component" value="Unassembled WGS sequence"/>
</dbReference>
<evidence type="ECO:0000256" key="1">
    <source>
        <dbReference type="SAM" id="MobiDB-lite"/>
    </source>
</evidence>
<protein>
    <recommendedName>
        <fullName evidence="4">Mitochondrial carrier protein</fullName>
    </recommendedName>
</protein>
<accession>A0A078KTX4</accession>
<dbReference type="OrthoDB" id="5633477at2"/>
<organism evidence="2 3">
    <name type="scientific">Legionella massiliensis</name>
    <dbReference type="NCBI Taxonomy" id="1034943"/>
    <lineage>
        <taxon>Bacteria</taxon>
        <taxon>Pseudomonadati</taxon>
        <taxon>Pseudomonadota</taxon>
        <taxon>Gammaproteobacteria</taxon>
        <taxon>Legionellales</taxon>
        <taxon>Legionellaceae</taxon>
        <taxon>Legionella</taxon>
    </lineage>
</organism>
<reference evidence="2 3" key="1">
    <citation type="submission" date="2014-06" db="EMBL/GenBank/DDBJ databases">
        <authorList>
            <person name="Urmite Genomes Urmite Genomes"/>
        </authorList>
    </citation>
    <scope>NUCLEOTIDE SEQUENCE [LARGE SCALE GENOMIC DNA]</scope>
</reference>
<feature type="region of interest" description="Disordered" evidence="1">
    <location>
        <begin position="339"/>
        <end position="368"/>
    </location>
</feature>
<dbReference type="RefSeq" id="WP_052403116.1">
    <property type="nucleotide sequence ID" value="NZ_CCVW01000001.1"/>
</dbReference>
<gene>
    <name evidence="2" type="ORF">BN59_00755</name>
</gene>
<dbReference type="InterPro" id="IPR041000">
    <property type="entry name" value="Serine_protease"/>
</dbReference>
<keyword evidence="3" id="KW-1185">Reference proteome</keyword>
<proteinExistence type="predicted"/>
<evidence type="ECO:0000313" key="3">
    <source>
        <dbReference type="Proteomes" id="UP000044071"/>
    </source>
</evidence>
<feature type="compositionally biased region" description="Low complexity" evidence="1">
    <location>
        <begin position="10"/>
        <end position="26"/>
    </location>
</feature>
<sequence>MQSKNEQNHSSSTGETTTTATESQTTPNPFKLNSLVWNGLNFTTVAAVTSGAVVAIQSPVKTVLVNLTKDGNFLPSYSGGTFGLFRAVYAGTLASLTGSSVRTLYVTGTKKHKPMELTPEIEEAIEVQEKTGIPKFSKTGYVMAAAFGDIIVTQIPESLSHYKKMPGFLPKDFQWKTLNNSRQLMLGGFMPRYLSGVVNFSALCVVEDKIAKNLPIDEKNTRHFTAGALSGMTAAFFSYPFTLFKDYTLTQTTVNEQGELRAKNSFTLLKEVGELVVQNPKEMGKTFVKNAVKQLPLRMGLTGAIFATVAGVGEILGSEPLDAVVPESIRPSIAKASSGFFSHSQPVEPEPTSDVPLAPASNNEAPKL</sequence>
<dbReference type="AlphaFoldDB" id="A0A078KTX4"/>
<dbReference type="EMBL" id="CCSB01000001">
    <property type="protein sequence ID" value="CDZ76486.1"/>
    <property type="molecule type" value="Genomic_DNA"/>
</dbReference>
<name>A0A078KTX4_9GAMM</name>
<evidence type="ECO:0000313" key="2">
    <source>
        <dbReference type="EMBL" id="CDZ76486.1"/>
    </source>
</evidence>
<feature type="region of interest" description="Disordered" evidence="1">
    <location>
        <begin position="1"/>
        <end position="28"/>
    </location>
</feature>